<feature type="region of interest" description="Disordered" evidence="1">
    <location>
        <begin position="21"/>
        <end position="41"/>
    </location>
</feature>
<feature type="compositionally biased region" description="Basic residues" evidence="1">
    <location>
        <begin position="21"/>
        <end position="36"/>
    </location>
</feature>
<evidence type="ECO:0000256" key="1">
    <source>
        <dbReference type="SAM" id="MobiDB-lite"/>
    </source>
</evidence>
<proteinExistence type="predicted"/>
<dbReference type="OrthoDB" id="9815444at2"/>
<gene>
    <name evidence="2" type="ORF">A0U89_10675</name>
</gene>
<protein>
    <submittedName>
        <fullName evidence="2">Uncharacterized protein</fullName>
    </submittedName>
</protein>
<dbReference type="SUPFAM" id="SSF53850">
    <property type="entry name" value="Periplasmic binding protein-like II"/>
    <property type="match status" value="1"/>
</dbReference>
<dbReference type="Pfam" id="PF13416">
    <property type="entry name" value="SBP_bac_8"/>
    <property type="match status" value="1"/>
</dbReference>
<sequence>MAHGWLQNTWHNLFGANAASRHSHHGTHHVQHHKPKTPAPPPPVFVVPTGTIAANALSMPDQPFALHEWDGSLITLREHALGAPTNWVAVLMDNTSLHFACRDGLVQMLPTIGDNTSLPAGTSPCGLPGGQSSLVLAWDRSRVGDPAPDWSDFWDVARHPGKRSLRLDPRSTLEIALLADGVAPADVYSVLSTEAGVDRAFRKLDQLRPYIVWWRTPEDATRIMSSGAALMIGTPIDELAALPKPVNFAVQWRQSLRQNLSWAIPHNVPNPSAEHVAIVLRDQAPRHEDTQDGPLPDGSILTINDNFWATHLESLQKRFQDWFSPPP</sequence>
<dbReference type="eggNOG" id="COG0687">
    <property type="taxonomic scope" value="Bacteria"/>
</dbReference>
<name>A0A1D8UV64_9PROT</name>
<dbReference type="InterPro" id="IPR006059">
    <property type="entry name" value="SBP"/>
</dbReference>
<reference evidence="2 3" key="1">
    <citation type="journal article" date="2016" name="Microb. Cell Fact.">
        <title>Dissection of exopolysaccharide biosynthesis in Kozakia baliensis.</title>
        <authorList>
            <person name="Brandt J.U."/>
            <person name="Jakob F."/>
            <person name="Behr J."/>
            <person name="Geissler A.J."/>
            <person name="Vogel R.F."/>
        </authorList>
    </citation>
    <scope>NUCLEOTIDE SEQUENCE [LARGE SCALE GENOMIC DNA]</scope>
    <source>
        <strain evidence="2 3">DSM 14400</strain>
    </source>
</reference>
<organism evidence="2 3">
    <name type="scientific">Kozakia baliensis</name>
    <dbReference type="NCBI Taxonomy" id="153496"/>
    <lineage>
        <taxon>Bacteria</taxon>
        <taxon>Pseudomonadati</taxon>
        <taxon>Pseudomonadota</taxon>
        <taxon>Alphaproteobacteria</taxon>
        <taxon>Acetobacterales</taxon>
        <taxon>Acetobacteraceae</taxon>
        <taxon>Kozakia</taxon>
    </lineage>
</organism>
<evidence type="ECO:0000313" key="2">
    <source>
        <dbReference type="EMBL" id="AOX17530.1"/>
    </source>
</evidence>
<evidence type="ECO:0000313" key="3">
    <source>
        <dbReference type="Proteomes" id="UP000179145"/>
    </source>
</evidence>
<keyword evidence="3" id="KW-1185">Reference proteome</keyword>
<dbReference type="EMBL" id="CP014674">
    <property type="protein sequence ID" value="AOX17530.1"/>
    <property type="molecule type" value="Genomic_DNA"/>
</dbReference>
<dbReference type="Proteomes" id="UP000179145">
    <property type="component" value="Chromosome"/>
</dbReference>
<dbReference type="KEGG" id="kba:A0U89_10675"/>
<dbReference type="AlphaFoldDB" id="A0A1D8UV64"/>
<dbReference type="STRING" id="153496.A0U89_10675"/>
<accession>A0A1D8UV64</accession>
<dbReference type="Gene3D" id="3.40.190.10">
    <property type="entry name" value="Periplasmic binding protein-like II"/>
    <property type="match status" value="2"/>
</dbReference>